<dbReference type="Pfam" id="PF11575">
    <property type="entry name" value="FhuF_C"/>
    <property type="match status" value="1"/>
</dbReference>
<protein>
    <recommendedName>
        <fullName evidence="1">Ferric siderophore reductase C-terminal domain-containing protein</fullName>
    </recommendedName>
</protein>
<sequence>MLDEIAKPTCIIEADRDSCKQIATLYRFWQTHFPEAGRIYWQTRTWTMLIWQPVTLALITTYYTDSVPKLSSIQQALNTETGTVGNFAFPVENWQRGDQHQRLALAAKELNSLLNKLSVQASEVFHLSSATSEKLLADTLMEMLLRGLKYMVASNLLAEDRLQAVYTHELEHWQQALSLSQKRFGWLDIDNKGEHFVQRQSCCMHYKRKDGEFCQGCPQDK</sequence>
<name>A0A090RVX4_9VIBR</name>
<dbReference type="EMBL" id="BBMR01000004">
    <property type="protein sequence ID" value="GAL19585.1"/>
    <property type="molecule type" value="Genomic_DNA"/>
</dbReference>
<gene>
    <name evidence="2" type="ORF">JCM19235_941</name>
</gene>
<accession>A0A090RVX4</accession>
<organism evidence="2 3">
    <name type="scientific">Vibrio maritimus</name>
    <dbReference type="NCBI Taxonomy" id="990268"/>
    <lineage>
        <taxon>Bacteria</taxon>
        <taxon>Pseudomonadati</taxon>
        <taxon>Pseudomonadota</taxon>
        <taxon>Gammaproteobacteria</taxon>
        <taxon>Vibrionales</taxon>
        <taxon>Vibrionaceae</taxon>
        <taxon>Vibrio</taxon>
    </lineage>
</organism>
<comment type="caution">
    <text evidence="2">The sequence shown here is derived from an EMBL/GenBank/DDBJ whole genome shotgun (WGS) entry which is preliminary data.</text>
</comment>
<dbReference type="InterPro" id="IPR023998">
    <property type="entry name" value="FCR-like"/>
</dbReference>
<dbReference type="Proteomes" id="UP000029228">
    <property type="component" value="Unassembled WGS sequence"/>
</dbReference>
<dbReference type="InterPro" id="IPR024726">
    <property type="entry name" value="FhuF_C"/>
</dbReference>
<dbReference type="NCBIfam" id="TIGR03950">
    <property type="entry name" value="sidero_Fe_reduc"/>
    <property type="match status" value="1"/>
</dbReference>
<evidence type="ECO:0000313" key="3">
    <source>
        <dbReference type="Proteomes" id="UP000029228"/>
    </source>
</evidence>
<keyword evidence="3" id="KW-1185">Reference proteome</keyword>
<dbReference type="AlphaFoldDB" id="A0A090RVX4"/>
<dbReference type="GO" id="GO:0051537">
    <property type="term" value="F:2 iron, 2 sulfur cluster binding"/>
    <property type="evidence" value="ECO:0007669"/>
    <property type="project" value="InterPro"/>
</dbReference>
<proteinExistence type="predicted"/>
<evidence type="ECO:0000259" key="1">
    <source>
        <dbReference type="Pfam" id="PF11575"/>
    </source>
</evidence>
<feature type="domain" description="Ferric siderophore reductase C-terminal" evidence="1">
    <location>
        <begin position="199"/>
        <end position="218"/>
    </location>
</feature>
<evidence type="ECO:0000313" key="2">
    <source>
        <dbReference type="EMBL" id="GAL19585.1"/>
    </source>
</evidence>
<dbReference type="STRING" id="990268.JCM19235_941"/>
<reference evidence="2 3" key="1">
    <citation type="submission" date="2014-09" db="EMBL/GenBank/DDBJ databases">
        <title>Vibrio maritimus JCM 19235. (C45) whole genome shotgun sequence.</title>
        <authorList>
            <person name="Sawabe T."/>
            <person name="Meirelles P."/>
            <person name="Nakanishi M."/>
            <person name="Sayaka M."/>
            <person name="Hattori M."/>
            <person name="Ohkuma M."/>
        </authorList>
    </citation>
    <scope>NUCLEOTIDE SEQUENCE [LARGE SCALE GENOMIC DNA]</scope>
    <source>
        <strain evidence="3">JCM19235</strain>
    </source>
</reference>